<comment type="caution">
    <text evidence="1">The sequence shown here is derived from an EMBL/GenBank/DDBJ whole genome shotgun (WGS) entry which is preliminary data.</text>
</comment>
<organism evidence="1 2">
    <name type="scientific">Acetobacterium malicum</name>
    <dbReference type="NCBI Taxonomy" id="52692"/>
    <lineage>
        <taxon>Bacteria</taxon>
        <taxon>Bacillati</taxon>
        <taxon>Bacillota</taxon>
        <taxon>Clostridia</taxon>
        <taxon>Eubacteriales</taxon>
        <taxon>Eubacteriaceae</taxon>
        <taxon>Acetobacterium</taxon>
    </lineage>
</organism>
<reference evidence="1 2" key="1">
    <citation type="journal article" date="2020" name="mSystems">
        <title>Defining Genomic and Predicted Metabolic Features of the Acetobacterium Genus.</title>
        <authorList>
            <person name="Ross D.E."/>
            <person name="Marshall C.W."/>
            <person name="Gulliver D."/>
            <person name="May H.D."/>
            <person name="Norman R.S."/>
        </authorList>
    </citation>
    <scope>NUCLEOTIDE SEQUENCE [LARGE SCALE GENOMIC DNA]</scope>
    <source>
        <strain evidence="1 2">DSM 4132</strain>
    </source>
</reference>
<accession>A0ABR6YX34</accession>
<protein>
    <recommendedName>
        <fullName evidence="3">GyrI-like small molecule binding domain-containing protein</fullName>
    </recommendedName>
</protein>
<proteinExistence type="predicted"/>
<dbReference type="EMBL" id="WJBE01000006">
    <property type="protein sequence ID" value="MBC3899769.1"/>
    <property type="molecule type" value="Genomic_DNA"/>
</dbReference>
<keyword evidence="2" id="KW-1185">Reference proteome</keyword>
<gene>
    <name evidence="1" type="ORF">GH811_09085</name>
</gene>
<evidence type="ECO:0008006" key="3">
    <source>
        <dbReference type="Google" id="ProtNLM"/>
    </source>
</evidence>
<dbReference type="Proteomes" id="UP000622405">
    <property type="component" value="Unassembled WGS sequence"/>
</dbReference>
<dbReference type="RefSeq" id="WP_186894174.1">
    <property type="nucleotide sequence ID" value="NZ_WJBE01000006.1"/>
</dbReference>
<evidence type="ECO:0000313" key="2">
    <source>
        <dbReference type="Proteomes" id="UP000622405"/>
    </source>
</evidence>
<name>A0ABR6YX34_9FIRM</name>
<evidence type="ECO:0000313" key="1">
    <source>
        <dbReference type="EMBL" id="MBC3899769.1"/>
    </source>
</evidence>
<sequence>MVYEIPLRFNKAAVFQRMHISNDSNHYDEFDRVYKELEQEIPTYAIAKGTFTLFIVRYKYPKRKSVIPHLGNGKILKNAKVIAGTTN</sequence>